<dbReference type="InterPro" id="IPR020846">
    <property type="entry name" value="MFS_dom"/>
</dbReference>
<feature type="transmembrane region" description="Helical" evidence="7">
    <location>
        <begin position="413"/>
        <end position="433"/>
    </location>
</feature>
<comment type="subcellular location">
    <subcellularLocation>
        <location evidence="1">Membrane</location>
        <topology evidence="1">Multi-pass membrane protein</topology>
    </subcellularLocation>
</comment>
<keyword evidence="9" id="KW-1185">Reference proteome</keyword>
<name>A0ABM1ACR2_APLCA</name>
<feature type="transmembrane region" description="Helical" evidence="7">
    <location>
        <begin position="134"/>
        <end position="153"/>
    </location>
</feature>
<feature type="transmembrane region" description="Helical" evidence="7">
    <location>
        <begin position="282"/>
        <end position="307"/>
    </location>
</feature>
<dbReference type="InterPro" id="IPR036259">
    <property type="entry name" value="MFS_trans_sf"/>
</dbReference>
<evidence type="ECO:0000256" key="4">
    <source>
        <dbReference type="ARBA" id="ARBA00022989"/>
    </source>
</evidence>
<feature type="domain" description="Major facilitator superfamily (MFS) profile" evidence="8">
    <location>
        <begin position="21"/>
        <end position="467"/>
    </location>
</feature>
<evidence type="ECO:0000256" key="6">
    <source>
        <dbReference type="SAM" id="MobiDB-lite"/>
    </source>
</evidence>
<dbReference type="GeneID" id="101856620"/>
<accession>A0ABM1ACR2</accession>
<evidence type="ECO:0000256" key="1">
    <source>
        <dbReference type="ARBA" id="ARBA00004141"/>
    </source>
</evidence>
<feature type="transmembrane region" description="Helical" evidence="7">
    <location>
        <begin position="445"/>
        <end position="463"/>
    </location>
</feature>
<feature type="transmembrane region" description="Helical" evidence="7">
    <location>
        <begin position="347"/>
        <end position="368"/>
    </location>
</feature>
<dbReference type="InterPro" id="IPR005828">
    <property type="entry name" value="MFS_sugar_transport-like"/>
</dbReference>
<feature type="transmembrane region" description="Helical" evidence="7">
    <location>
        <begin position="319"/>
        <end position="340"/>
    </location>
</feature>
<dbReference type="Pfam" id="PF00083">
    <property type="entry name" value="Sugar_tr"/>
    <property type="match status" value="1"/>
</dbReference>
<feature type="region of interest" description="Disordered" evidence="6">
    <location>
        <begin position="500"/>
        <end position="551"/>
    </location>
</feature>
<feature type="transmembrane region" description="Helical" evidence="7">
    <location>
        <begin position="380"/>
        <end position="401"/>
    </location>
</feature>
<keyword evidence="3 7" id="KW-0812">Transmembrane</keyword>
<evidence type="ECO:0000256" key="3">
    <source>
        <dbReference type="ARBA" id="ARBA00022692"/>
    </source>
</evidence>
<evidence type="ECO:0000256" key="2">
    <source>
        <dbReference type="ARBA" id="ARBA00022448"/>
    </source>
</evidence>
<evidence type="ECO:0000313" key="9">
    <source>
        <dbReference type="Proteomes" id="UP000694888"/>
    </source>
</evidence>
<gene>
    <name evidence="10" type="primary">LOC101856620</name>
</gene>
<feature type="transmembrane region" description="Helical" evidence="7">
    <location>
        <begin position="104"/>
        <end position="122"/>
    </location>
</feature>
<keyword evidence="4 7" id="KW-1133">Transmembrane helix</keyword>
<evidence type="ECO:0000313" key="10">
    <source>
        <dbReference type="RefSeq" id="XP_012945198.1"/>
    </source>
</evidence>
<feature type="transmembrane region" description="Helical" evidence="7">
    <location>
        <begin position="165"/>
        <end position="185"/>
    </location>
</feature>
<keyword evidence="10" id="KW-0762">Sugar transport</keyword>
<evidence type="ECO:0000256" key="5">
    <source>
        <dbReference type="ARBA" id="ARBA00023136"/>
    </source>
</evidence>
<feature type="compositionally biased region" description="Basic and acidic residues" evidence="6">
    <location>
        <begin position="533"/>
        <end position="551"/>
    </location>
</feature>
<dbReference type="Proteomes" id="UP000694888">
    <property type="component" value="Unplaced"/>
</dbReference>
<feature type="transmembrane region" description="Helical" evidence="7">
    <location>
        <begin position="197"/>
        <end position="216"/>
    </location>
</feature>
<dbReference type="RefSeq" id="XP_012945198.1">
    <property type="nucleotide sequence ID" value="XM_013089744.1"/>
</dbReference>
<dbReference type="SUPFAM" id="SSF103473">
    <property type="entry name" value="MFS general substrate transporter"/>
    <property type="match status" value="1"/>
</dbReference>
<feature type="transmembrane region" description="Helical" evidence="7">
    <location>
        <begin position="21"/>
        <end position="40"/>
    </location>
</feature>
<reference evidence="10" key="1">
    <citation type="submission" date="2025-08" db="UniProtKB">
        <authorList>
            <consortium name="RefSeq"/>
        </authorList>
    </citation>
    <scope>IDENTIFICATION</scope>
</reference>
<dbReference type="InterPro" id="IPR045263">
    <property type="entry name" value="GLUT"/>
</dbReference>
<dbReference type="Gene3D" id="1.20.1250.20">
    <property type="entry name" value="MFS general substrate transporter like domains"/>
    <property type="match status" value="1"/>
</dbReference>
<sequence length="551" mass="60500">MTDKTGKYSMEKTQKEGWPPKLLFVIAAVFSMSIGMTYIIGEINSPADLITDFMNTTQIERTGEPMTRSDVDSMFGLLAAILGPGVIVGGITISLIGDRIGKKPVILMTTVLGSAAVLIMGLSKPAKSTEMLYVGRFLGGFVLGFSVIGPSYVAELCQPHQRAVIGMINMILQGFGFIISQVLAYEELLGTKELWPYLLAFPAIVYTITGLFFATCPESPRYLLMNKKDEEGAAKALRWLRGKTDVTEDIKELYEEAEESKVAAQISVLDLFRTPLLRRPTLVMIVIGIHQNWSGTNGILLFSNSMFRDAGFVGKEAKYATSGIGLALLAGNIIAVFCLPRFGRKKVLISATAVMGVLCAVVALTLVFKDEVDALKYINVVVSLLIMTAFAAGPICIFWILPNEIFPHSARGPGFIVANTIAFTGFFIHAYVFPALLDLMGSYTFFLYTVLNALMIVFCVFLMPETMGKSFPEIAKSWSKTPPPEDLMEPTHHQNKHDFEFEIPEPSEKNKEGGKLNLGYGESPKSSNIMYDNNKDSLPKNADTDRATTPF</sequence>
<dbReference type="PANTHER" id="PTHR23503:SF8">
    <property type="entry name" value="FACILITATED GLUCOSE TRANSPORTER PROTEIN 1"/>
    <property type="match status" value="1"/>
</dbReference>
<protein>
    <submittedName>
        <fullName evidence="10">Solute carrier family 2, facilitated glucose transporter member 1</fullName>
    </submittedName>
</protein>
<proteinExistence type="predicted"/>
<keyword evidence="2" id="KW-0813">Transport</keyword>
<evidence type="ECO:0000256" key="7">
    <source>
        <dbReference type="SAM" id="Phobius"/>
    </source>
</evidence>
<keyword evidence="5 7" id="KW-0472">Membrane</keyword>
<feature type="transmembrane region" description="Helical" evidence="7">
    <location>
        <begin position="74"/>
        <end position="97"/>
    </location>
</feature>
<dbReference type="PANTHER" id="PTHR23503">
    <property type="entry name" value="SOLUTE CARRIER FAMILY 2"/>
    <property type="match status" value="1"/>
</dbReference>
<evidence type="ECO:0000259" key="8">
    <source>
        <dbReference type="PROSITE" id="PS50850"/>
    </source>
</evidence>
<dbReference type="PROSITE" id="PS50850">
    <property type="entry name" value="MFS"/>
    <property type="match status" value="1"/>
</dbReference>
<feature type="compositionally biased region" description="Basic and acidic residues" evidence="6">
    <location>
        <begin position="500"/>
        <end position="514"/>
    </location>
</feature>
<organism evidence="9 10">
    <name type="scientific">Aplysia californica</name>
    <name type="common">California sea hare</name>
    <dbReference type="NCBI Taxonomy" id="6500"/>
    <lineage>
        <taxon>Eukaryota</taxon>
        <taxon>Metazoa</taxon>
        <taxon>Spiralia</taxon>
        <taxon>Lophotrochozoa</taxon>
        <taxon>Mollusca</taxon>
        <taxon>Gastropoda</taxon>
        <taxon>Heterobranchia</taxon>
        <taxon>Euthyneura</taxon>
        <taxon>Tectipleura</taxon>
        <taxon>Aplysiida</taxon>
        <taxon>Aplysioidea</taxon>
        <taxon>Aplysiidae</taxon>
        <taxon>Aplysia</taxon>
    </lineage>
</organism>